<accession>A0AAW0RAN4</accession>
<evidence type="ECO:0000313" key="3">
    <source>
        <dbReference type="Proteomes" id="UP001392437"/>
    </source>
</evidence>
<name>A0AAW0RAN4_9PEZI</name>
<dbReference type="EMBL" id="JAQQWP010000002">
    <property type="protein sequence ID" value="KAK8130801.1"/>
    <property type="molecule type" value="Genomic_DNA"/>
</dbReference>
<sequence length="365" mass="40566">MHCKPAIATISLGQAGLHDIRDKLREAAACGLGGIELFYDDLEALARLLSTDTYSIFQPPSRHNIQEAARTIRELCDDLHLVILNLQPFRFYEGLVDRAETARLQEQVLPVWLEIVQILGSSTILVASNFLGPDPVTGKARTHSGRLDVIVDDLRDMADRAALCSPPVRIAYEAIAWGNEIHTWEQAWEVVQLVDRPNFGLALDTFNMAAAVFADPTTKTGMIEDSAASAQSSMKATLHRMATELDMAKVYVVQLADGERLAEPLRSGHPFYVAGQPPRMSWSRNARLFLCEPERGCYLPVVDVVRLLVEQLGWRGWLSYEVFSRTLADPSPETPATHAARAARSWQNLIAVIEKEGGNLIREKL</sequence>
<dbReference type="AlphaFoldDB" id="A0AAW0RAN4"/>
<feature type="domain" description="Xylose isomerase-like TIM barrel" evidence="1">
    <location>
        <begin position="24"/>
        <end position="343"/>
    </location>
</feature>
<dbReference type="Pfam" id="PF01261">
    <property type="entry name" value="AP_endonuc_2"/>
    <property type="match status" value="1"/>
</dbReference>
<dbReference type="PANTHER" id="PTHR12110:SF21">
    <property type="entry name" value="XYLOSE ISOMERASE-LIKE TIM BARREL DOMAIN-CONTAINING PROTEIN"/>
    <property type="match status" value="1"/>
</dbReference>
<comment type="caution">
    <text evidence="2">The sequence shown here is derived from an EMBL/GenBank/DDBJ whole genome shotgun (WGS) entry which is preliminary data.</text>
</comment>
<dbReference type="SUPFAM" id="SSF51658">
    <property type="entry name" value="Xylose isomerase-like"/>
    <property type="match status" value="1"/>
</dbReference>
<proteinExistence type="predicted"/>
<evidence type="ECO:0000313" key="2">
    <source>
        <dbReference type="EMBL" id="KAK8130801.1"/>
    </source>
</evidence>
<dbReference type="Proteomes" id="UP001392437">
    <property type="component" value="Unassembled WGS sequence"/>
</dbReference>
<dbReference type="InterPro" id="IPR036237">
    <property type="entry name" value="Xyl_isomerase-like_sf"/>
</dbReference>
<reference evidence="2 3" key="1">
    <citation type="submission" date="2023-01" db="EMBL/GenBank/DDBJ databases">
        <title>Analysis of 21 Apiospora genomes using comparative genomics revels a genus with tremendous synthesis potential of carbohydrate active enzymes and secondary metabolites.</title>
        <authorList>
            <person name="Sorensen T."/>
        </authorList>
    </citation>
    <scope>NUCLEOTIDE SEQUENCE [LARGE SCALE GENOMIC DNA]</scope>
    <source>
        <strain evidence="2 3">CBS 117206</strain>
    </source>
</reference>
<evidence type="ECO:0000259" key="1">
    <source>
        <dbReference type="Pfam" id="PF01261"/>
    </source>
</evidence>
<protein>
    <recommendedName>
        <fullName evidence="1">Xylose isomerase-like TIM barrel domain-containing protein</fullName>
    </recommendedName>
</protein>
<dbReference type="InterPro" id="IPR050312">
    <property type="entry name" value="IolE/XylAMocC-like"/>
</dbReference>
<dbReference type="InterPro" id="IPR013022">
    <property type="entry name" value="Xyl_isomerase-like_TIM-brl"/>
</dbReference>
<keyword evidence="3" id="KW-1185">Reference proteome</keyword>
<dbReference type="Gene3D" id="3.20.20.150">
    <property type="entry name" value="Divalent-metal-dependent TIM barrel enzymes"/>
    <property type="match status" value="1"/>
</dbReference>
<dbReference type="PANTHER" id="PTHR12110">
    <property type="entry name" value="HYDROXYPYRUVATE ISOMERASE"/>
    <property type="match status" value="1"/>
</dbReference>
<gene>
    <name evidence="2" type="ORF">PG999_003181</name>
</gene>
<organism evidence="2 3">
    <name type="scientific">Apiospora kogelbergensis</name>
    <dbReference type="NCBI Taxonomy" id="1337665"/>
    <lineage>
        <taxon>Eukaryota</taxon>
        <taxon>Fungi</taxon>
        <taxon>Dikarya</taxon>
        <taxon>Ascomycota</taxon>
        <taxon>Pezizomycotina</taxon>
        <taxon>Sordariomycetes</taxon>
        <taxon>Xylariomycetidae</taxon>
        <taxon>Amphisphaeriales</taxon>
        <taxon>Apiosporaceae</taxon>
        <taxon>Apiospora</taxon>
    </lineage>
</organism>